<proteinExistence type="predicted"/>
<reference evidence="2" key="1">
    <citation type="submission" date="2015-12" db="EMBL/GenBank/DDBJ databases">
        <title>Gene expression during late stages of embryo sac development: a critical building block for successful pollen-pistil interactions.</title>
        <authorList>
            <person name="Liu Y."/>
            <person name="Joly V."/>
            <person name="Sabar M."/>
            <person name="Matton D.P."/>
        </authorList>
    </citation>
    <scope>NUCLEOTIDE SEQUENCE</scope>
</reference>
<organism evidence="2">
    <name type="scientific">Solanum chacoense</name>
    <name type="common">Chaco potato</name>
    <dbReference type="NCBI Taxonomy" id="4108"/>
    <lineage>
        <taxon>Eukaryota</taxon>
        <taxon>Viridiplantae</taxon>
        <taxon>Streptophyta</taxon>
        <taxon>Embryophyta</taxon>
        <taxon>Tracheophyta</taxon>
        <taxon>Spermatophyta</taxon>
        <taxon>Magnoliopsida</taxon>
        <taxon>eudicotyledons</taxon>
        <taxon>Gunneridae</taxon>
        <taxon>Pentapetalae</taxon>
        <taxon>asterids</taxon>
        <taxon>lamiids</taxon>
        <taxon>Solanales</taxon>
        <taxon>Solanaceae</taxon>
        <taxon>Solanoideae</taxon>
        <taxon>Solaneae</taxon>
        <taxon>Solanum</taxon>
    </lineage>
</organism>
<sequence length="73" mass="8360">MTLKLLNRQNHITSTKSFKLVLASHTNYSSNIYMLFAAKMKKIKTSRKKSVKKGQKDGKNSVFWHSTFISSPP</sequence>
<evidence type="ECO:0000313" key="2">
    <source>
        <dbReference type="EMBL" id="JAP22440.1"/>
    </source>
</evidence>
<protein>
    <submittedName>
        <fullName evidence="2">Putative ovule protein</fullName>
    </submittedName>
</protein>
<name>A0A0V0HQQ0_SOLCH</name>
<dbReference type="AlphaFoldDB" id="A0A0V0HQQ0"/>
<accession>A0A0V0HQQ0</accession>
<dbReference type="EMBL" id="GEDG01016568">
    <property type="protein sequence ID" value="JAP22440.1"/>
    <property type="molecule type" value="Transcribed_RNA"/>
</dbReference>
<feature type="compositionally biased region" description="Polar residues" evidence="1">
    <location>
        <begin position="63"/>
        <end position="73"/>
    </location>
</feature>
<evidence type="ECO:0000256" key="1">
    <source>
        <dbReference type="SAM" id="MobiDB-lite"/>
    </source>
</evidence>
<feature type="region of interest" description="Disordered" evidence="1">
    <location>
        <begin position="47"/>
        <end position="73"/>
    </location>
</feature>